<feature type="region of interest" description="Disordered" evidence="1">
    <location>
        <begin position="159"/>
        <end position="182"/>
    </location>
</feature>
<dbReference type="EMBL" id="MCGO01000019">
    <property type="protein sequence ID" value="ORY45735.1"/>
    <property type="molecule type" value="Genomic_DNA"/>
</dbReference>
<evidence type="ECO:0000313" key="3">
    <source>
        <dbReference type="Proteomes" id="UP000193642"/>
    </source>
</evidence>
<evidence type="ECO:0000313" key="2">
    <source>
        <dbReference type="EMBL" id="ORY45735.1"/>
    </source>
</evidence>
<organism evidence="2 3">
    <name type="scientific">Rhizoclosmatium globosum</name>
    <dbReference type="NCBI Taxonomy" id="329046"/>
    <lineage>
        <taxon>Eukaryota</taxon>
        <taxon>Fungi</taxon>
        <taxon>Fungi incertae sedis</taxon>
        <taxon>Chytridiomycota</taxon>
        <taxon>Chytridiomycota incertae sedis</taxon>
        <taxon>Chytridiomycetes</taxon>
        <taxon>Chytridiales</taxon>
        <taxon>Chytriomycetaceae</taxon>
        <taxon>Rhizoclosmatium</taxon>
    </lineage>
</organism>
<name>A0A1Y2CHE2_9FUNG</name>
<feature type="region of interest" description="Disordered" evidence="1">
    <location>
        <begin position="74"/>
        <end position="120"/>
    </location>
</feature>
<keyword evidence="3" id="KW-1185">Reference proteome</keyword>
<evidence type="ECO:0000256" key="1">
    <source>
        <dbReference type="SAM" id="MobiDB-lite"/>
    </source>
</evidence>
<feature type="compositionally biased region" description="Polar residues" evidence="1">
    <location>
        <begin position="173"/>
        <end position="182"/>
    </location>
</feature>
<feature type="region of interest" description="Disordered" evidence="1">
    <location>
        <begin position="1"/>
        <end position="26"/>
    </location>
</feature>
<proteinExistence type="predicted"/>
<sequence length="182" mass="19875">MARAHKPNQEIGKRQTHKKRHFQSNMEQLPPVWNLIQACVQTKGPSLPSLREQLSQHEKRYHELENNVYQSNLNFTPSFQAPHESLSPVPPASPSASQLSTPPPVYSSVPRNLLSSTPQSSQATLYAQVQPSFGGPSYRSMAPSQAKLLTPPVVPSSISTYRPSAPPPTTTTVSNGAPSICL</sequence>
<accession>A0A1Y2CHE2</accession>
<feature type="compositionally biased region" description="Polar residues" evidence="1">
    <location>
        <begin position="109"/>
        <end position="120"/>
    </location>
</feature>
<comment type="caution">
    <text evidence="2">The sequence shown here is derived from an EMBL/GenBank/DDBJ whole genome shotgun (WGS) entry which is preliminary data.</text>
</comment>
<protein>
    <submittedName>
        <fullName evidence="2">Uncharacterized protein</fullName>
    </submittedName>
</protein>
<reference evidence="2 3" key="1">
    <citation type="submission" date="2016-07" db="EMBL/GenBank/DDBJ databases">
        <title>Pervasive Adenine N6-methylation of Active Genes in Fungi.</title>
        <authorList>
            <consortium name="DOE Joint Genome Institute"/>
            <person name="Mondo S.J."/>
            <person name="Dannebaum R.O."/>
            <person name="Kuo R.C."/>
            <person name="Labutti K."/>
            <person name="Haridas S."/>
            <person name="Kuo A."/>
            <person name="Salamov A."/>
            <person name="Ahrendt S.R."/>
            <person name="Lipzen A."/>
            <person name="Sullivan W."/>
            <person name="Andreopoulos W.B."/>
            <person name="Clum A."/>
            <person name="Lindquist E."/>
            <person name="Daum C."/>
            <person name="Ramamoorthy G.K."/>
            <person name="Gryganskyi A."/>
            <person name="Culley D."/>
            <person name="Magnuson J.K."/>
            <person name="James T.Y."/>
            <person name="O'Malley M.A."/>
            <person name="Stajich J.E."/>
            <person name="Spatafora J.W."/>
            <person name="Visel A."/>
            <person name="Grigoriev I.V."/>
        </authorList>
    </citation>
    <scope>NUCLEOTIDE SEQUENCE [LARGE SCALE GENOMIC DNA]</scope>
    <source>
        <strain evidence="2 3">JEL800</strain>
    </source>
</reference>
<gene>
    <name evidence="2" type="ORF">BCR33DRAFT_765499</name>
</gene>
<dbReference type="AlphaFoldDB" id="A0A1Y2CHE2"/>
<dbReference type="Proteomes" id="UP000193642">
    <property type="component" value="Unassembled WGS sequence"/>
</dbReference>